<dbReference type="Pfam" id="PF00085">
    <property type="entry name" value="Thioredoxin"/>
    <property type="match status" value="1"/>
</dbReference>
<feature type="transmembrane region" description="Helical" evidence="6">
    <location>
        <begin position="75"/>
        <end position="95"/>
    </location>
</feature>
<keyword evidence="6" id="KW-0472">Membrane</keyword>
<comment type="similarity">
    <text evidence="4">Belongs to the thioredoxin family. Plant F-type subfamily.</text>
</comment>
<protein>
    <recommendedName>
        <fullName evidence="7">Thioredoxin domain-containing protein</fullName>
    </recommendedName>
</protein>
<keyword evidence="3" id="KW-0676">Redox-active center</keyword>
<reference evidence="8 9" key="1">
    <citation type="submission" date="2024-05" db="EMBL/GenBank/DDBJ databases">
        <title>Haplotype-resolved chromosome-level genome assembly of Huyou (Citrus changshanensis).</title>
        <authorList>
            <person name="Miao C."/>
            <person name="Chen W."/>
            <person name="Wu Y."/>
            <person name="Wang L."/>
            <person name="Zhao S."/>
            <person name="Grierson D."/>
            <person name="Xu C."/>
            <person name="Chen K."/>
        </authorList>
    </citation>
    <scope>NUCLEOTIDE SEQUENCE [LARGE SCALE GENOMIC DNA]</scope>
    <source>
        <strain evidence="8">01-14</strain>
        <tissue evidence="8">Leaf</tissue>
    </source>
</reference>
<dbReference type="PRINTS" id="PR00421">
    <property type="entry name" value="THIOREDOXIN"/>
</dbReference>
<name>A0AAP0R2G5_9ROSI</name>
<dbReference type="SUPFAM" id="SSF52833">
    <property type="entry name" value="Thioredoxin-like"/>
    <property type="match status" value="1"/>
</dbReference>
<dbReference type="InterPro" id="IPR017937">
    <property type="entry name" value="Thioredoxin_CS"/>
</dbReference>
<evidence type="ECO:0000259" key="7">
    <source>
        <dbReference type="PROSITE" id="PS51352"/>
    </source>
</evidence>
<evidence type="ECO:0000256" key="2">
    <source>
        <dbReference type="ARBA" id="ARBA00023157"/>
    </source>
</evidence>
<keyword evidence="2" id="KW-1015">Disulfide bond</keyword>
<feature type="region of interest" description="Disordered" evidence="5">
    <location>
        <begin position="1"/>
        <end position="66"/>
    </location>
</feature>
<keyword evidence="6" id="KW-0812">Transmembrane</keyword>
<dbReference type="FunFam" id="3.40.30.10:FF:000245">
    <property type="entry name" value="Thioredoxin"/>
    <property type="match status" value="1"/>
</dbReference>
<evidence type="ECO:0000256" key="1">
    <source>
        <dbReference type="ARBA" id="ARBA00022982"/>
    </source>
</evidence>
<gene>
    <name evidence="8" type="ORF">WN944_020993</name>
</gene>
<dbReference type="Gene3D" id="3.40.30.10">
    <property type="entry name" value="Glutaredoxin"/>
    <property type="match status" value="1"/>
</dbReference>
<accession>A0AAP0R2G5</accession>
<dbReference type="EMBL" id="JBCGBO010000001">
    <property type="protein sequence ID" value="KAK9228046.1"/>
    <property type="molecule type" value="Genomic_DNA"/>
</dbReference>
<comment type="caution">
    <text evidence="8">The sequence shown here is derived from an EMBL/GenBank/DDBJ whole genome shotgun (WGS) entry which is preliminary data.</text>
</comment>
<evidence type="ECO:0000256" key="3">
    <source>
        <dbReference type="ARBA" id="ARBA00023284"/>
    </source>
</evidence>
<evidence type="ECO:0000256" key="5">
    <source>
        <dbReference type="SAM" id="MobiDB-lite"/>
    </source>
</evidence>
<dbReference type="InterPro" id="IPR036249">
    <property type="entry name" value="Thioredoxin-like_sf"/>
</dbReference>
<keyword evidence="9" id="KW-1185">Reference proteome</keyword>
<dbReference type="CDD" id="cd02947">
    <property type="entry name" value="TRX_family"/>
    <property type="match status" value="1"/>
</dbReference>
<sequence>METAGHTRKKETPYANHQEQESEGENRSIVGWSSGGNNRGKQKWQQQKRDKSSGATPLRPGTSSSRRAMKPNSWYLLYVLFACSVQVGFSDLLLLSNNMSSLDSDFASPDESHFNGIDLGTVMVVVDFTASWCGPCRFIAPFLAELAKKLPNVLFLKVDVDELKSVATDWAVEAMPTFMFLKEGKIVDKVVGAKKEELQQTIAKHLATASA</sequence>
<organism evidence="8 9">
    <name type="scientific">Citrus x changshan-huyou</name>
    <dbReference type="NCBI Taxonomy" id="2935761"/>
    <lineage>
        <taxon>Eukaryota</taxon>
        <taxon>Viridiplantae</taxon>
        <taxon>Streptophyta</taxon>
        <taxon>Embryophyta</taxon>
        <taxon>Tracheophyta</taxon>
        <taxon>Spermatophyta</taxon>
        <taxon>Magnoliopsida</taxon>
        <taxon>eudicotyledons</taxon>
        <taxon>Gunneridae</taxon>
        <taxon>Pentapetalae</taxon>
        <taxon>rosids</taxon>
        <taxon>malvids</taxon>
        <taxon>Sapindales</taxon>
        <taxon>Rutaceae</taxon>
        <taxon>Aurantioideae</taxon>
        <taxon>Citrus</taxon>
    </lineage>
</organism>
<dbReference type="PANTHER" id="PTHR46115">
    <property type="entry name" value="THIOREDOXIN-LIKE PROTEIN 1"/>
    <property type="match status" value="1"/>
</dbReference>
<keyword evidence="1" id="KW-0813">Transport</keyword>
<dbReference type="PROSITE" id="PS00194">
    <property type="entry name" value="THIOREDOXIN_1"/>
    <property type="match status" value="1"/>
</dbReference>
<feature type="domain" description="Thioredoxin" evidence="7">
    <location>
        <begin position="102"/>
        <end position="207"/>
    </location>
</feature>
<keyword evidence="1" id="KW-0249">Electron transport</keyword>
<evidence type="ECO:0000313" key="8">
    <source>
        <dbReference type="EMBL" id="KAK9228046.1"/>
    </source>
</evidence>
<keyword evidence="6" id="KW-1133">Transmembrane helix</keyword>
<dbReference type="InterPro" id="IPR013766">
    <property type="entry name" value="Thioredoxin_domain"/>
</dbReference>
<evidence type="ECO:0000256" key="6">
    <source>
        <dbReference type="SAM" id="Phobius"/>
    </source>
</evidence>
<evidence type="ECO:0000256" key="4">
    <source>
        <dbReference type="ARBA" id="ARBA00038337"/>
    </source>
</evidence>
<proteinExistence type="inferred from homology"/>
<dbReference type="Proteomes" id="UP001428341">
    <property type="component" value="Unassembled WGS sequence"/>
</dbReference>
<dbReference type="PROSITE" id="PS51352">
    <property type="entry name" value="THIOREDOXIN_2"/>
    <property type="match status" value="1"/>
</dbReference>
<dbReference type="AlphaFoldDB" id="A0AAP0R2G5"/>
<evidence type="ECO:0000313" key="9">
    <source>
        <dbReference type="Proteomes" id="UP001428341"/>
    </source>
</evidence>